<keyword evidence="3" id="KW-1185">Reference proteome</keyword>
<sequence length="74" mass="8403">MMMKKVGVRKAAPVKKRATAKPPYKARQRTQLENALQQLNDARQIINASRAALFDARNRVNDARDLINEALDEL</sequence>
<dbReference type="EMBL" id="CP068595">
    <property type="protein sequence ID" value="QQZ59210.1"/>
    <property type="molecule type" value="Genomic_DNA"/>
</dbReference>
<name>A0A974P8G0_9BACL</name>
<dbReference type="Proteomes" id="UP000595841">
    <property type="component" value="Chromosome"/>
</dbReference>
<evidence type="ECO:0000256" key="1">
    <source>
        <dbReference type="SAM" id="MobiDB-lite"/>
    </source>
</evidence>
<organism evidence="2 3">
    <name type="scientific">Paenibacillus sonchi</name>
    <dbReference type="NCBI Taxonomy" id="373687"/>
    <lineage>
        <taxon>Bacteria</taxon>
        <taxon>Bacillati</taxon>
        <taxon>Bacillota</taxon>
        <taxon>Bacilli</taxon>
        <taxon>Bacillales</taxon>
        <taxon>Paenibacillaceae</taxon>
        <taxon>Paenibacillus</taxon>
        <taxon>Paenibacillus sonchi group</taxon>
    </lineage>
</organism>
<reference evidence="2 3" key="1">
    <citation type="submission" date="2021-01" db="EMBL/GenBank/DDBJ databases">
        <title>Whole genome sequence of Paenibacillus sonchi LMG 24727 for comparative genomics.</title>
        <authorList>
            <person name="Lee G."/>
            <person name="Kim M.-J."/>
            <person name="Lim K."/>
            <person name="Shin J.-H."/>
        </authorList>
    </citation>
    <scope>NUCLEOTIDE SEQUENCE [LARGE SCALE GENOMIC DNA]</scope>
    <source>
        <strain evidence="2 3">LMG 24727</strain>
    </source>
</reference>
<dbReference type="KEGG" id="pson:JI735_21265"/>
<feature type="region of interest" description="Disordered" evidence="1">
    <location>
        <begin position="1"/>
        <end position="26"/>
    </location>
</feature>
<proteinExistence type="predicted"/>
<protein>
    <submittedName>
        <fullName evidence="2">Uncharacterized protein</fullName>
    </submittedName>
</protein>
<evidence type="ECO:0000313" key="2">
    <source>
        <dbReference type="EMBL" id="QQZ59210.1"/>
    </source>
</evidence>
<accession>A0A974P8G0</accession>
<dbReference type="RefSeq" id="WP_157771397.1">
    <property type="nucleotide sequence ID" value="NZ_CP068595.1"/>
</dbReference>
<dbReference type="AlphaFoldDB" id="A0A974P8G0"/>
<evidence type="ECO:0000313" key="3">
    <source>
        <dbReference type="Proteomes" id="UP000595841"/>
    </source>
</evidence>
<gene>
    <name evidence="2" type="ORF">JI735_21265</name>
</gene>